<dbReference type="AlphaFoldDB" id="A0A0V8GD41"/>
<comment type="function">
    <text evidence="3">Catalyzes a proton abstraction reaction that results in 2,5-elimination of pyruvate from 2-succinyl-5-enolpyruvyl-6-hydroxy-3-cyclohexene-1-carboxylate (SEPHCHC) and the formation of 2-succinyl-6-hydroxy-2,4-cyclohexadiene-1-carboxylate (SHCHC).</text>
</comment>
<reference evidence="5 6" key="1">
    <citation type="journal article" date="2015" name="Int. J. Syst. Evol. Microbiol.">
        <title>Exiguobacterium enclense sp. nov., isolated from sediment.</title>
        <authorList>
            <person name="Dastager S.G."/>
            <person name="Mawlankar R."/>
            <person name="Sonalkar V.V."/>
            <person name="Thorat M.N."/>
            <person name="Mual P."/>
            <person name="Verma A."/>
            <person name="Krishnamurthi S."/>
            <person name="Tang S.K."/>
            <person name="Li W.J."/>
        </authorList>
    </citation>
    <scope>NUCLEOTIDE SEQUENCE [LARGE SCALE GENOMIC DNA]</scope>
    <source>
        <strain evidence="5 6">NIO-1109</strain>
    </source>
</reference>
<evidence type="ECO:0000256" key="3">
    <source>
        <dbReference type="HAMAP-Rule" id="MF_01660"/>
    </source>
</evidence>
<accession>A0A0V8GD41</accession>
<dbReference type="Pfam" id="PF12697">
    <property type="entry name" value="Abhydrolase_6"/>
    <property type="match status" value="1"/>
</dbReference>
<dbReference type="SUPFAM" id="SSF53474">
    <property type="entry name" value="alpha/beta-Hydrolases"/>
    <property type="match status" value="1"/>
</dbReference>
<comment type="catalytic activity">
    <reaction evidence="3">
        <text>5-enolpyruvoyl-6-hydroxy-2-succinyl-cyclohex-3-ene-1-carboxylate = (1R,6R)-6-hydroxy-2-succinyl-cyclohexa-2,4-diene-1-carboxylate + pyruvate</text>
        <dbReference type="Rhea" id="RHEA:25597"/>
        <dbReference type="ChEBI" id="CHEBI:15361"/>
        <dbReference type="ChEBI" id="CHEBI:58689"/>
        <dbReference type="ChEBI" id="CHEBI:58818"/>
        <dbReference type="EC" id="4.2.99.20"/>
    </reaction>
</comment>
<dbReference type="InterPro" id="IPR029058">
    <property type="entry name" value="AB_hydrolase_fold"/>
</dbReference>
<name>A0A0V8GD41_9BACL</name>
<dbReference type="NCBIfam" id="TIGR03695">
    <property type="entry name" value="menH_SHCHC"/>
    <property type="match status" value="1"/>
</dbReference>
<protein>
    <recommendedName>
        <fullName evidence="3">Putative 2-succinyl-6-hydroxy-2,4-cyclohexadiene-1-carboxylate synthase</fullName>
        <shortName evidence="3">SHCHC synthase</shortName>
        <ecNumber evidence="3">4.2.99.20</ecNumber>
    </recommendedName>
</protein>
<evidence type="ECO:0000259" key="4">
    <source>
        <dbReference type="Pfam" id="PF12697"/>
    </source>
</evidence>
<dbReference type="GO" id="GO:0009234">
    <property type="term" value="P:menaquinone biosynthetic process"/>
    <property type="evidence" value="ECO:0007669"/>
    <property type="project" value="UniProtKB-UniRule"/>
</dbReference>
<keyword evidence="1 3" id="KW-0474">Menaquinone biosynthesis</keyword>
<comment type="pathway">
    <text evidence="3">Quinol/quinone metabolism; 1,4-dihydroxy-2-naphthoate biosynthesis; 1,4-dihydroxy-2-naphthoate from chorismate: step 3/7.</text>
</comment>
<evidence type="ECO:0000256" key="2">
    <source>
        <dbReference type="ARBA" id="ARBA00023239"/>
    </source>
</evidence>
<dbReference type="HAMAP" id="MF_01660">
    <property type="entry name" value="MenH"/>
    <property type="match status" value="1"/>
</dbReference>
<dbReference type="PANTHER" id="PTHR42916">
    <property type="entry name" value="2-SUCCINYL-5-ENOLPYRUVYL-6-HYDROXY-3-CYCLOHEXENE-1-CARBOXYLATE SYNTHASE"/>
    <property type="match status" value="1"/>
</dbReference>
<dbReference type="Proteomes" id="UP000053797">
    <property type="component" value="Unassembled WGS sequence"/>
</dbReference>
<dbReference type="RefSeq" id="WP_058265773.1">
    <property type="nucleotide sequence ID" value="NZ_FMYN01000005.1"/>
</dbReference>
<dbReference type="PANTHER" id="PTHR42916:SF1">
    <property type="entry name" value="PROTEIN PHYLLO, CHLOROPLASTIC"/>
    <property type="match status" value="1"/>
</dbReference>
<gene>
    <name evidence="3" type="primary">menH</name>
    <name evidence="5" type="ORF">AS033_13775</name>
</gene>
<evidence type="ECO:0000313" key="5">
    <source>
        <dbReference type="EMBL" id="KSU48199.1"/>
    </source>
</evidence>
<dbReference type="Gene3D" id="3.40.50.1820">
    <property type="entry name" value="alpha/beta hydrolase"/>
    <property type="match status" value="1"/>
</dbReference>
<dbReference type="OrthoDB" id="9808398at2"/>
<evidence type="ECO:0000313" key="6">
    <source>
        <dbReference type="Proteomes" id="UP000053797"/>
    </source>
</evidence>
<dbReference type="GO" id="GO:0070205">
    <property type="term" value="F:2-succinyl-6-hydroxy-2,4-cyclohexadiene-1-carboxylate synthase activity"/>
    <property type="evidence" value="ECO:0007669"/>
    <property type="project" value="UniProtKB-UniRule"/>
</dbReference>
<feature type="domain" description="AB hydrolase-1" evidence="4">
    <location>
        <begin position="19"/>
        <end position="248"/>
    </location>
</feature>
<dbReference type="InterPro" id="IPR022485">
    <property type="entry name" value="SHCHC_synthase_MenH"/>
</dbReference>
<dbReference type="InterPro" id="IPR000073">
    <property type="entry name" value="AB_hydrolase_1"/>
</dbReference>
<evidence type="ECO:0000256" key="1">
    <source>
        <dbReference type="ARBA" id="ARBA00022428"/>
    </source>
</evidence>
<comment type="pathway">
    <text evidence="3">Quinol/quinone metabolism; menaquinone biosynthesis.</text>
</comment>
<organism evidence="5 6">
    <name type="scientific">Exiguobacterium indicum</name>
    <dbReference type="NCBI Taxonomy" id="296995"/>
    <lineage>
        <taxon>Bacteria</taxon>
        <taxon>Bacillati</taxon>
        <taxon>Bacillota</taxon>
        <taxon>Bacilli</taxon>
        <taxon>Bacillales</taxon>
        <taxon>Bacillales Family XII. Incertae Sedis</taxon>
        <taxon>Exiguobacterium</taxon>
    </lineage>
</organism>
<dbReference type="UniPathway" id="UPA00079"/>
<comment type="subunit">
    <text evidence="3">Monomer.</text>
</comment>
<keyword evidence="2 3" id="KW-0456">Lyase</keyword>
<comment type="similarity">
    <text evidence="3">Belongs to the AB hydrolase superfamily. MenH family.</text>
</comment>
<dbReference type="UniPathway" id="UPA01057">
    <property type="reaction ID" value="UER00900"/>
</dbReference>
<proteinExistence type="inferred from homology"/>
<comment type="caution">
    <text evidence="5">The sequence shown here is derived from an EMBL/GenBank/DDBJ whole genome shotgun (WGS) entry which is preliminary data.</text>
</comment>
<dbReference type="EMBL" id="LNQL01000005">
    <property type="protein sequence ID" value="KSU48199.1"/>
    <property type="molecule type" value="Genomic_DNA"/>
</dbReference>
<sequence length="258" mass="28884">MILRGHTYHVKIEGSGPPLLLLHGFTGSLSTWDMLSEHLSPHFTVYRLDLMGHGKTTPASEQRMRLTQQVKDLEALLAMRSEPWIVLGYSMGGRIALMLSVVSEQIARTIAVSTTPGIQTAIERKVRRTSDRLLAERLEKGGLEAFIDHWETLGLFKPQALLPESQRTRLRQERLSQTVEGLSASLRAQGTGSMPSLWSCLPKEIDWIVGAEDEKFRAIASRAASPEKIHVILHASHAPHIDQPQKFVTMVENLLIHH</sequence>
<dbReference type="EC" id="4.2.99.20" evidence="3"/>